<dbReference type="AlphaFoldDB" id="A0A366MB53"/>
<evidence type="ECO:0000313" key="2">
    <source>
        <dbReference type="Proteomes" id="UP000253099"/>
    </source>
</evidence>
<reference evidence="1 2" key="1">
    <citation type="submission" date="2018-06" db="EMBL/GenBank/DDBJ databases">
        <title>Genomic insight into two independent archaeal endosymbiosis events.</title>
        <authorList>
            <person name="Lind A.E."/>
            <person name="Lewis W.H."/>
            <person name="Spang A."/>
            <person name="Guy L."/>
            <person name="Embley M.T."/>
            <person name="Ettema T.J.G."/>
        </authorList>
    </citation>
    <scope>NUCLEOTIDE SEQUENCE [LARGE SCALE GENOMIC DNA]</scope>
    <source>
        <strain evidence="1">NOE</strain>
    </source>
</reference>
<gene>
    <name evidence="1" type="ORF">ALNOE001_11760</name>
</gene>
<evidence type="ECO:0000313" key="1">
    <source>
        <dbReference type="EMBL" id="RBQ23053.1"/>
    </source>
</evidence>
<keyword evidence="2" id="KW-1185">Reference proteome</keyword>
<proteinExistence type="predicted"/>
<dbReference type="EMBL" id="NIZT01000029">
    <property type="protein sequence ID" value="RBQ23053.1"/>
    <property type="molecule type" value="Genomic_DNA"/>
</dbReference>
<dbReference type="Proteomes" id="UP000253099">
    <property type="component" value="Unassembled WGS sequence"/>
</dbReference>
<name>A0A366MB53_9EURY</name>
<sequence>MNNNDSIHIIRTMCKERLYNYGKNKRQINPNDLIKQQKRLKKKNNQLKKELKEYKSRKSVRIFDKVSKVKIKILNIFKINL</sequence>
<protein>
    <submittedName>
        <fullName evidence="1">Uncharacterized protein</fullName>
    </submittedName>
</protein>
<comment type="caution">
    <text evidence="1">The sequence shown here is derived from an EMBL/GenBank/DDBJ whole genome shotgun (WGS) entry which is preliminary data.</text>
</comment>
<accession>A0A366MB53</accession>
<organism evidence="1 2">
    <name type="scientific">Candidatus Methanobinarius endosymbioticus</name>
    <dbReference type="NCBI Taxonomy" id="2006182"/>
    <lineage>
        <taxon>Archaea</taxon>
        <taxon>Methanobacteriati</taxon>
        <taxon>Methanobacteriota</taxon>
        <taxon>Methanomada group</taxon>
        <taxon>Methanobacteria</taxon>
        <taxon>Methanobacteriales</taxon>
        <taxon>Methanobacteriaceae</taxon>
        <taxon>Candidatus Methanobinarius</taxon>
    </lineage>
</organism>